<dbReference type="AlphaFoldDB" id="A0A369W893"/>
<sequence>MIPAGYLYKSVVTKPDWLESDRIKAIYSLSGCVSEDFCDWIDHWKHNGYWLFDSPDVMEALAAANGIDLKGMTLFFYRVYHRQWNQQTGSWESFQPEASLPTQVKLPERAVAAGYDVTSFSTQNAAECSPLSCNLMAQEITVNKYCLLSSLEAAKRLIESGTFAQCEPGPYRIVEVCRIEKI</sequence>
<dbReference type="OrthoDB" id="288325at2"/>
<proteinExistence type="predicted"/>
<dbReference type="Proteomes" id="UP000253769">
    <property type="component" value="Unassembled WGS sequence"/>
</dbReference>
<gene>
    <name evidence="1" type="ORF">DV711_18330</name>
</gene>
<name>A0A369W893_9GAMM</name>
<organism evidence="1 2">
    <name type="scientific">Motiliproteus coralliicola</name>
    <dbReference type="NCBI Taxonomy" id="2283196"/>
    <lineage>
        <taxon>Bacteria</taxon>
        <taxon>Pseudomonadati</taxon>
        <taxon>Pseudomonadota</taxon>
        <taxon>Gammaproteobacteria</taxon>
        <taxon>Oceanospirillales</taxon>
        <taxon>Oceanospirillaceae</taxon>
        <taxon>Motiliproteus</taxon>
    </lineage>
</organism>
<accession>A0A369W893</accession>
<comment type="caution">
    <text evidence="1">The sequence shown here is derived from an EMBL/GenBank/DDBJ whole genome shotgun (WGS) entry which is preliminary data.</text>
</comment>
<evidence type="ECO:0000313" key="1">
    <source>
        <dbReference type="EMBL" id="RDE18218.1"/>
    </source>
</evidence>
<reference evidence="1 2" key="1">
    <citation type="submission" date="2018-07" db="EMBL/GenBank/DDBJ databases">
        <title>Motiliproteus coralliicola sp. nov., a bacterium isolated from Coral.</title>
        <authorList>
            <person name="Wang G."/>
        </authorList>
    </citation>
    <scope>NUCLEOTIDE SEQUENCE [LARGE SCALE GENOMIC DNA]</scope>
    <source>
        <strain evidence="1 2">C34</strain>
    </source>
</reference>
<evidence type="ECO:0000313" key="2">
    <source>
        <dbReference type="Proteomes" id="UP000253769"/>
    </source>
</evidence>
<protein>
    <submittedName>
        <fullName evidence="1">Uncharacterized protein</fullName>
    </submittedName>
</protein>
<keyword evidence="2" id="KW-1185">Reference proteome</keyword>
<dbReference type="EMBL" id="QQOH01000006">
    <property type="protein sequence ID" value="RDE18218.1"/>
    <property type="molecule type" value="Genomic_DNA"/>
</dbReference>